<keyword evidence="2" id="KW-0378">Hydrolase</keyword>
<accession>A0ABV1KCA7</accession>
<dbReference type="GO" id="GO:0016787">
    <property type="term" value="F:hydrolase activity"/>
    <property type="evidence" value="ECO:0007669"/>
    <property type="project" value="UniProtKB-KW"/>
</dbReference>
<dbReference type="CDD" id="cd01427">
    <property type="entry name" value="HAD_like"/>
    <property type="match status" value="1"/>
</dbReference>
<dbReference type="InterPro" id="IPR050582">
    <property type="entry name" value="HAD-like_SerB"/>
</dbReference>
<gene>
    <name evidence="2" type="ORF">WIS52_16600</name>
</gene>
<organism evidence="2 3">
    <name type="scientific">Pseudonocardia nematodicida</name>
    <dbReference type="NCBI Taxonomy" id="1206997"/>
    <lineage>
        <taxon>Bacteria</taxon>
        <taxon>Bacillati</taxon>
        <taxon>Actinomycetota</taxon>
        <taxon>Actinomycetes</taxon>
        <taxon>Pseudonocardiales</taxon>
        <taxon>Pseudonocardiaceae</taxon>
        <taxon>Pseudonocardia</taxon>
    </lineage>
</organism>
<comment type="caution">
    <text evidence="2">The sequence shown here is derived from an EMBL/GenBank/DDBJ whole genome shotgun (WGS) entry which is preliminary data.</text>
</comment>
<dbReference type="PANTHER" id="PTHR43344">
    <property type="entry name" value="PHOSPHOSERINE PHOSPHATASE"/>
    <property type="match status" value="1"/>
</dbReference>
<evidence type="ECO:0000313" key="3">
    <source>
        <dbReference type="Proteomes" id="UP001494902"/>
    </source>
</evidence>
<keyword evidence="3" id="KW-1185">Reference proteome</keyword>
<dbReference type="RefSeq" id="WP_349299162.1">
    <property type="nucleotide sequence ID" value="NZ_JBEDNQ010000006.1"/>
</dbReference>
<dbReference type="SUPFAM" id="SSF56784">
    <property type="entry name" value="HAD-like"/>
    <property type="match status" value="1"/>
</dbReference>
<dbReference type="InterPro" id="IPR023214">
    <property type="entry name" value="HAD_sf"/>
</dbReference>
<dbReference type="Proteomes" id="UP001494902">
    <property type="component" value="Unassembled WGS sequence"/>
</dbReference>
<comment type="similarity">
    <text evidence="1">Belongs to the HAD-like hydrolase superfamily. SerB family.</text>
</comment>
<dbReference type="EC" id="3.1.3.-" evidence="2"/>
<sequence length="300" mass="33382">MRSWRDGAARAAIEDFVARITGPGPDHVEREARVAVFDNDGTLWCEKPMPVQLDFTLRRLAEIAEATPGLAGHQPYRAAATGDLWWLGEAMTKHYRGDDTDLHVLGAAVTAAFGPVTVEEYDRLVADFFAEAKHPELGRLQRHCGYAPMVELVHYLEAHGFTCYVASGGDRDFVRHVADTLYGVPPERVVGGALGLRYRDTELVYKSEMDVFDDGRDKPVRIWSRIGRRPVLAVGNSNGDLPMLAWTGRSDGPALRLLLRHDDAEREYDYSAGAEDALARATGEGWPVISMRDDWTRVFA</sequence>
<evidence type="ECO:0000313" key="2">
    <source>
        <dbReference type="EMBL" id="MEQ3552095.1"/>
    </source>
</evidence>
<dbReference type="Gene3D" id="3.40.50.1000">
    <property type="entry name" value="HAD superfamily/HAD-like"/>
    <property type="match status" value="1"/>
</dbReference>
<reference evidence="2 3" key="1">
    <citation type="submission" date="2024-03" db="EMBL/GenBank/DDBJ databases">
        <title>Draft genome sequence of Pseudonocardia nematodicida JCM 31783.</title>
        <authorList>
            <person name="Butdee W."/>
            <person name="Duangmal K."/>
        </authorList>
    </citation>
    <scope>NUCLEOTIDE SEQUENCE [LARGE SCALE GENOMIC DNA]</scope>
    <source>
        <strain evidence="2 3">JCM 31783</strain>
    </source>
</reference>
<protein>
    <submittedName>
        <fullName evidence="2">HAD family hydrolase</fullName>
        <ecNumber evidence="2">3.1.3.-</ecNumber>
    </submittedName>
</protein>
<dbReference type="EMBL" id="JBEDNQ010000006">
    <property type="protein sequence ID" value="MEQ3552095.1"/>
    <property type="molecule type" value="Genomic_DNA"/>
</dbReference>
<proteinExistence type="inferred from homology"/>
<evidence type="ECO:0000256" key="1">
    <source>
        <dbReference type="ARBA" id="ARBA00009184"/>
    </source>
</evidence>
<dbReference type="InterPro" id="IPR036412">
    <property type="entry name" value="HAD-like_sf"/>
</dbReference>
<name>A0ABV1KCA7_9PSEU</name>
<dbReference type="Pfam" id="PF12710">
    <property type="entry name" value="HAD"/>
    <property type="match status" value="1"/>
</dbReference>